<dbReference type="InterPro" id="IPR038883">
    <property type="entry name" value="AN11006-like"/>
</dbReference>
<accession>A0A9P9KUK5</accession>
<protein>
    <submittedName>
        <fullName evidence="2">Uncharacterized protein</fullName>
    </submittedName>
</protein>
<dbReference type="PANTHER" id="PTHR42085:SF2">
    <property type="entry name" value="F-BOX DOMAIN-CONTAINING PROTEIN"/>
    <property type="match status" value="1"/>
</dbReference>
<dbReference type="EMBL" id="JAGTJS010000005">
    <property type="protein sequence ID" value="KAH7268766.1"/>
    <property type="molecule type" value="Genomic_DNA"/>
</dbReference>
<dbReference type="OrthoDB" id="62952at2759"/>
<evidence type="ECO:0000256" key="1">
    <source>
        <dbReference type="SAM" id="MobiDB-lite"/>
    </source>
</evidence>
<comment type="caution">
    <text evidence="2">The sequence shown here is derived from an EMBL/GenBank/DDBJ whole genome shotgun (WGS) entry which is preliminary data.</text>
</comment>
<feature type="compositionally biased region" description="Basic and acidic residues" evidence="1">
    <location>
        <begin position="51"/>
        <end position="60"/>
    </location>
</feature>
<evidence type="ECO:0000313" key="2">
    <source>
        <dbReference type="EMBL" id="KAH7268766.1"/>
    </source>
</evidence>
<dbReference type="PANTHER" id="PTHR42085">
    <property type="entry name" value="F-BOX DOMAIN-CONTAINING PROTEIN"/>
    <property type="match status" value="1"/>
</dbReference>
<evidence type="ECO:0000313" key="3">
    <source>
        <dbReference type="Proteomes" id="UP000736672"/>
    </source>
</evidence>
<keyword evidence="3" id="KW-1185">Reference proteome</keyword>
<sequence>MAMASTIPTSCPRAPPTLLSMPLEIRLHIFHFCIPQNLCFDCSYDIHEQNRPKGWSRPEWEDSSEASGAQSDPREVEEDTNEPYYEPCGLDDYCRKSRRHRPQGLTSGPNALPGLLLVCRQITNEVKPLLYGGNTFTFNHENDAEYGLLVNFSSETKTLMRKMILLLRPGGDYRGWNPSVWEGILGNILILGVIIQKPKADIYGEYLLDEWISWLTSTLQQLGPALPKTTKIVVDTNEDDSMVQIVNKEIPGRCVFQRLRVGDGIFRRGEFAVGTGLLDESDYDYDEGPTSCRDIIDDWDYDLYYSD</sequence>
<reference evidence="2" key="1">
    <citation type="journal article" date="2021" name="Nat. Commun.">
        <title>Genetic determinants of endophytism in the Arabidopsis root mycobiome.</title>
        <authorList>
            <person name="Mesny F."/>
            <person name="Miyauchi S."/>
            <person name="Thiergart T."/>
            <person name="Pickel B."/>
            <person name="Atanasova L."/>
            <person name="Karlsson M."/>
            <person name="Huettel B."/>
            <person name="Barry K.W."/>
            <person name="Haridas S."/>
            <person name="Chen C."/>
            <person name="Bauer D."/>
            <person name="Andreopoulos W."/>
            <person name="Pangilinan J."/>
            <person name="LaButti K."/>
            <person name="Riley R."/>
            <person name="Lipzen A."/>
            <person name="Clum A."/>
            <person name="Drula E."/>
            <person name="Henrissat B."/>
            <person name="Kohler A."/>
            <person name="Grigoriev I.V."/>
            <person name="Martin F.M."/>
            <person name="Hacquard S."/>
        </authorList>
    </citation>
    <scope>NUCLEOTIDE SEQUENCE</scope>
    <source>
        <strain evidence="2">FSSC 5 MPI-SDFR-AT-0091</strain>
    </source>
</reference>
<dbReference type="AlphaFoldDB" id="A0A9P9KUK5"/>
<gene>
    <name evidence="2" type="ORF">B0J15DRAFT_232837</name>
</gene>
<organism evidence="2 3">
    <name type="scientific">Fusarium solani</name>
    <name type="common">Filamentous fungus</name>
    <dbReference type="NCBI Taxonomy" id="169388"/>
    <lineage>
        <taxon>Eukaryota</taxon>
        <taxon>Fungi</taxon>
        <taxon>Dikarya</taxon>
        <taxon>Ascomycota</taxon>
        <taxon>Pezizomycotina</taxon>
        <taxon>Sordariomycetes</taxon>
        <taxon>Hypocreomycetidae</taxon>
        <taxon>Hypocreales</taxon>
        <taxon>Nectriaceae</taxon>
        <taxon>Fusarium</taxon>
        <taxon>Fusarium solani species complex</taxon>
    </lineage>
</organism>
<name>A0A9P9KUK5_FUSSL</name>
<proteinExistence type="predicted"/>
<feature type="region of interest" description="Disordered" evidence="1">
    <location>
        <begin position="51"/>
        <end position="84"/>
    </location>
</feature>
<dbReference type="Proteomes" id="UP000736672">
    <property type="component" value="Unassembled WGS sequence"/>
</dbReference>